<name>A0A225V9L0_9STRA</name>
<accession>A0A225V9L0</accession>
<reference evidence="10" key="1">
    <citation type="submission" date="2017-03" db="EMBL/GenBank/DDBJ databases">
        <title>Phytopthora megakarya and P. palmivora, two closely related causual agents of cacao black pod achieved similar genome size and gene model numbers by different mechanisms.</title>
        <authorList>
            <person name="Ali S."/>
            <person name="Shao J."/>
            <person name="Larry D.J."/>
            <person name="Kronmiller B."/>
            <person name="Shen D."/>
            <person name="Strem M.D."/>
            <person name="Melnick R.L."/>
            <person name="Guiltinan M.J."/>
            <person name="Tyler B.M."/>
            <person name="Meinhardt L.W."/>
            <person name="Bailey B.A."/>
        </authorList>
    </citation>
    <scope>NUCLEOTIDE SEQUENCE [LARGE SCALE GENOMIC DNA]</scope>
    <source>
        <strain evidence="10">zdho120</strain>
    </source>
</reference>
<evidence type="ECO:0000256" key="3">
    <source>
        <dbReference type="ARBA" id="ARBA00022722"/>
    </source>
</evidence>
<dbReference type="InterPro" id="IPR050951">
    <property type="entry name" value="Retrovirus_Pol_polyprotein"/>
</dbReference>
<dbReference type="GO" id="GO:0003964">
    <property type="term" value="F:RNA-directed DNA polymerase activity"/>
    <property type="evidence" value="ECO:0007669"/>
    <property type="project" value="UniProtKB-KW"/>
</dbReference>
<keyword evidence="2" id="KW-0548">Nucleotidyltransferase</keyword>
<dbReference type="OrthoDB" id="116078at2759"/>
<gene>
    <name evidence="9" type="ORF">PHMEG_00026492</name>
</gene>
<evidence type="ECO:0000313" key="9">
    <source>
        <dbReference type="EMBL" id="OWZ02022.1"/>
    </source>
</evidence>
<evidence type="ECO:0000256" key="6">
    <source>
        <dbReference type="ARBA" id="ARBA00022918"/>
    </source>
</evidence>
<keyword evidence="1" id="KW-0808">Transferase</keyword>
<protein>
    <submittedName>
        <fullName evidence="9">RNA-dependent DNA polymerase</fullName>
    </submittedName>
</protein>
<dbReference type="SUPFAM" id="SSF56672">
    <property type="entry name" value="DNA/RNA polymerases"/>
    <property type="match status" value="1"/>
</dbReference>
<evidence type="ECO:0000256" key="1">
    <source>
        <dbReference type="ARBA" id="ARBA00022679"/>
    </source>
</evidence>
<keyword evidence="6" id="KW-0695">RNA-directed DNA polymerase</keyword>
<sequence>MNVHQPRDLHEIRSFLGLTSYFPRYTRKVRCYLDKREFDLYTDHQAPTWIFSPGDRTSNAKLARWAMELPNLLFRVYHKPGTTMGHVDGLSRLPVERVASLAMKDLLNPVNEPPFENPPAPGVVVHEPTDPPPRLSRWMNPWTTVRRKRRKR</sequence>
<feature type="domain" description="Reverse transcriptase RNase H-like" evidence="8">
    <location>
        <begin position="26"/>
        <end position="69"/>
    </location>
</feature>
<comment type="caution">
    <text evidence="9">The sequence shown here is derived from an EMBL/GenBank/DDBJ whole genome shotgun (WGS) entry which is preliminary data.</text>
</comment>
<evidence type="ECO:0000256" key="5">
    <source>
        <dbReference type="ARBA" id="ARBA00022801"/>
    </source>
</evidence>
<dbReference type="InterPro" id="IPR043502">
    <property type="entry name" value="DNA/RNA_pol_sf"/>
</dbReference>
<dbReference type="InterPro" id="IPR041373">
    <property type="entry name" value="RT_RNaseH"/>
</dbReference>
<dbReference type="GO" id="GO:0004519">
    <property type="term" value="F:endonuclease activity"/>
    <property type="evidence" value="ECO:0007669"/>
    <property type="project" value="UniProtKB-KW"/>
</dbReference>
<keyword evidence="10" id="KW-1185">Reference proteome</keyword>
<organism evidence="9 10">
    <name type="scientific">Phytophthora megakarya</name>
    <dbReference type="NCBI Taxonomy" id="4795"/>
    <lineage>
        <taxon>Eukaryota</taxon>
        <taxon>Sar</taxon>
        <taxon>Stramenopiles</taxon>
        <taxon>Oomycota</taxon>
        <taxon>Peronosporomycetes</taxon>
        <taxon>Peronosporales</taxon>
        <taxon>Peronosporaceae</taxon>
        <taxon>Phytophthora</taxon>
    </lineage>
</organism>
<dbReference type="AlphaFoldDB" id="A0A225V9L0"/>
<dbReference type="Proteomes" id="UP000198211">
    <property type="component" value="Unassembled WGS sequence"/>
</dbReference>
<evidence type="ECO:0000256" key="2">
    <source>
        <dbReference type="ARBA" id="ARBA00022695"/>
    </source>
</evidence>
<evidence type="ECO:0000256" key="4">
    <source>
        <dbReference type="ARBA" id="ARBA00022759"/>
    </source>
</evidence>
<dbReference type="PANTHER" id="PTHR37984:SF5">
    <property type="entry name" value="PROTEIN NYNRIN-LIKE"/>
    <property type="match status" value="1"/>
</dbReference>
<dbReference type="GO" id="GO:0016787">
    <property type="term" value="F:hydrolase activity"/>
    <property type="evidence" value="ECO:0007669"/>
    <property type="project" value="UniProtKB-KW"/>
</dbReference>
<keyword evidence="5" id="KW-0378">Hydrolase</keyword>
<keyword evidence="4" id="KW-0255">Endonuclease</keyword>
<feature type="region of interest" description="Disordered" evidence="7">
    <location>
        <begin position="117"/>
        <end position="152"/>
    </location>
</feature>
<dbReference type="Pfam" id="PF17917">
    <property type="entry name" value="RT_RNaseH"/>
    <property type="match status" value="1"/>
</dbReference>
<evidence type="ECO:0000259" key="8">
    <source>
        <dbReference type="Pfam" id="PF17917"/>
    </source>
</evidence>
<dbReference type="PANTHER" id="PTHR37984">
    <property type="entry name" value="PROTEIN CBG26694"/>
    <property type="match status" value="1"/>
</dbReference>
<keyword evidence="3" id="KW-0540">Nuclease</keyword>
<evidence type="ECO:0000313" key="10">
    <source>
        <dbReference type="Proteomes" id="UP000198211"/>
    </source>
</evidence>
<proteinExistence type="predicted"/>
<evidence type="ECO:0000256" key="7">
    <source>
        <dbReference type="SAM" id="MobiDB-lite"/>
    </source>
</evidence>
<dbReference type="EMBL" id="NBNE01006455">
    <property type="protein sequence ID" value="OWZ02022.1"/>
    <property type="molecule type" value="Genomic_DNA"/>
</dbReference>